<evidence type="ECO:0000256" key="12">
    <source>
        <dbReference type="ARBA" id="ARBA00023173"/>
    </source>
</evidence>
<dbReference type="SUPFAM" id="SSF47616">
    <property type="entry name" value="GST C-terminal domain-like"/>
    <property type="match status" value="1"/>
</dbReference>
<keyword evidence="13 16" id="KW-0868">Chloride</keyword>
<reference evidence="18" key="2">
    <citation type="submission" date="2025-08" db="UniProtKB">
        <authorList>
            <consortium name="Ensembl"/>
        </authorList>
    </citation>
    <scope>IDENTIFICATION</scope>
</reference>
<comment type="similarity">
    <text evidence="2 16">Belongs to the chloride channel CLIC family.</text>
</comment>
<evidence type="ECO:0000256" key="4">
    <source>
        <dbReference type="ARBA" id="ARBA00022475"/>
    </source>
</evidence>
<proteinExistence type="inferred from homology"/>
<dbReference type="GeneTree" id="ENSGT00940000159602"/>
<evidence type="ECO:0000256" key="7">
    <source>
        <dbReference type="ARBA" id="ARBA00022882"/>
    </source>
</evidence>
<dbReference type="PROSITE" id="PS50405">
    <property type="entry name" value="GST_CTER"/>
    <property type="match status" value="1"/>
</dbReference>
<keyword evidence="5 16" id="KW-0963">Cytoplasm</keyword>
<dbReference type="GO" id="GO:0005737">
    <property type="term" value="C:cytoplasm"/>
    <property type="evidence" value="ECO:0007669"/>
    <property type="project" value="UniProtKB-SubCell"/>
</dbReference>
<keyword evidence="7 16" id="KW-0851">Voltage-gated channel</keyword>
<evidence type="ECO:0000256" key="11">
    <source>
        <dbReference type="ARBA" id="ARBA00023136"/>
    </source>
</evidence>
<dbReference type="InterPro" id="IPR036249">
    <property type="entry name" value="Thioredoxin-like_sf"/>
</dbReference>
<dbReference type="InterPro" id="IPR053823">
    <property type="entry name" value="CLIC_N"/>
</dbReference>
<keyword evidence="12 16" id="KW-0869">Chloride channel</keyword>
<dbReference type="Ensembl" id="ENSGACT00000034929.1">
    <property type="protein sequence ID" value="ENSGACP00000048491.1"/>
    <property type="gene ID" value="ENSGACG00000024941.1"/>
</dbReference>
<dbReference type="GO" id="GO:0005254">
    <property type="term" value="F:chloride channel activity"/>
    <property type="evidence" value="ECO:0007669"/>
    <property type="project" value="UniProtKB-KW"/>
</dbReference>
<keyword evidence="10 16" id="KW-0406">Ion transport</keyword>
<name>A0AAQ4QE46_GASAC</name>
<evidence type="ECO:0000256" key="3">
    <source>
        <dbReference type="ARBA" id="ARBA00022448"/>
    </source>
</evidence>
<evidence type="ECO:0000256" key="8">
    <source>
        <dbReference type="ARBA" id="ARBA00022989"/>
    </source>
</evidence>
<evidence type="ECO:0000256" key="13">
    <source>
        <dbReference type="ARBA" id="ARBA00023214"/>
    </source>
</evidence>
<comment type="domain">
    <text evidence="16">Members of this family may change from a globular, soluble state to a state where the N-terminal domain is inserted into the membrane and functions as chloride channel. A conformation change of the N-terminal domain is thought to expose hydrophobic surfaces that trigger membrane insertion.</text>
</comment>
<dbReference type="PRINTS" id="PR01263">
    <property type="entry name" value="INTCLCHANNEL"/>
</dbReference>
<evidence type="ECO:0000256" key="15">
    <source>
        <dbReference type="ARBA" id="ARBA00024167"/>
    </source>
</evidence>
<keyword evidence="14 16" id="KW-0407">Ion channel</keyword>
<accession>A0AAQ4QE46</accession>
<keyword evidence="4" id="KW-1003">Cell membrane</keyword>
<dbReference type="NCBIfam" id="TIGR00862">
    <property type="entry name" value="O-ClC"/>
    <property type="match status" value="1"/>
</dbReference>
<keyword evidence="6" id="KW-0812">Transmembrane</keyword>
<dbReference type="AlphaFoldDB" id="A0AAQ4QE46"/>
<comment type="subcellular location">
    <subcellularLocation>
        <location evidence="1">Cell membrane</location>
        <topology evidence="1">Single-pass membrane protein</topology>
    </subcellularLocation>
    <subcellularLocation>
        <location evidence="16">Membrane</location>
        <topology evidence="16">Single-pass membrane protein</topology>
    </subcellularLocation>
    <subcellularLocation>
        <location evidence="16">Cytoplasm</location>
    </subcellularLocation>
</comment>
<evidence type="ECO:0000313" key="18">
    <source>
        <dbReference type="Ensembl" id="ENSGACP00000048491.1"/>
    </source>
</evidence>
<evidence type="ECO:0000256" key="16">
    <source>
        <dbReference type="RuleBase" id="RU362009"/>
    </source>
</evidence>
<dbReference type="RefSeq" id="XP_040038563.1">
    <property type="nucleotide sequence ID" value="XM_040182629.1"/>
</dbReference>
<evidence type="ECO:0000256" key="6">
    <source>
        <dbReference type="ARBA" id="ARBA00022692"/>
    </source>
</evidence>
<dbReference type="FunFam" id="1.20.1050.10:FF:000001">
    <property type="entry name" value="Chloride intracellular channel 2"/>
    <property type="match status" value="1"/>
</dbReference>
<dbReference type="Pfam" id="PF13410">
    <property type="entry name" value="GST_C_2"/>
    <property type="match status" value="1"/>
</dbReference>
<dbReference type="PANTHER" id="PTHR45476:SF1">
    <property type="entry name" value="CHLORIDE INTRACELLULAR CHANNEL PROTEIN 6"/>
    <property type="match status" value="1"/>
</dbReference>
<sequence>MSWCDMAVKKLGFPTIELFVKAGSDGESIGNCPFSQRLFMILWLKGVIFNVTTVDLKRKPADLQDLAPGTNPPFVTFNGEVKVDVNKIEEFLEEKLTPPRYPRLAPKHPEANTAGIDVFAKFSAYIKNPRKDTNDALEKTLLKSLRRLDDFLRTLLPEEIDADASGDLPESSRSFLDGSELTLADCNLLPKLHILKVVAKKYRGFEIPAEMTGLLRYLNCASQREEFTSTCPAEREIHFAYLDVAKQIK</sequence>
<feature type="domain" description="GST C-terminal" evidence="17">
    <location>
        <begin position="78"/>
        <end position="249"/>
    </location>
</feature>
<dbReference type="PANTHER" id="PTHR45476">
    <property type="entry name" value="CHLORIDE INTRACELLULAR CHANNEL PROTEIN 6-RELATED"/>
    <property type="match status" value="1"/>
</dbReference>
<keyword evidence="8" id="KW-1133">Transmembrane helix</keyword>
<dbReference type="SFLD" id="SFLDS00019">
    <property type="entry name" value="Glutathione_Transferase_(cytos"/>
    <property type="match status" value="1"/>
</dbReference>
<evidence type="ECO:0000313" key="19">
    <source>
        <dbReference type="Proteomes" id="UP000007635"/>
    </source>
</evidence>
<reference evidence="18 19" key="1">
    <citation type="journal article" date="2021" name="G3 (Bethesda)">
        <title>Improved contiguity of the threespine stickleback genome using long-read sequencing.</title>
        <authorList>
            <person name="Nath S."/>
            <person name="Shaw D.E."/>
            <person name="White M.A."/>
        </authorList>
    </citation>
    <scope>NUCLEOTIDE SEQUENCE [LARGE SCALE GENOMIC DNA]</scope>
    <source>
        <strain evidence="18 19">Lake Benthic</strain>
    </source>
</reference>
<dbReference type="FunFam" id="3.40.30.10:FF:000021">
    <property type="entry name" value="Chloride intracellular channel 4"/>
    <property type="match status" value="1"/>
</dbReference>
<keyword evidence="3 16" id="KW-0813">Transport</keyword>
<keyword evidence="9" id="KW-0560">Oxidoreductase</keyword>
<organism evidence="18 19">
    <name type="scientific">Gasterosteus aculeatus aculeatus</name>
    <name type="common">three-spined stickleback</name>
    <dbReference type="NCBI Taxonomy" id="481459"/>
    <lineage>
        <taxon>Eukaryota</taxon>
        <taxon>Metazoa</taxon>
        <taxon>Chordata</taxon>
        <taxon>Craniata</taxon>
        <taxon>Vertebrata</taxon>
        <taxon>Euteleostomi</taxon>
        <taxon>Actinopterygii</taxon>
        <taxon>Neopterygii</taxon>
        <taxon>Teleostei</taxon>
        <taxon>Neoteleostei</taxon>
        <taxon>Acanthomorphata</taxon>
        <taxon>Eupercaria</taxon>
        <taxon>Perciformes</taxon>
        <taxon>Cottioidei</taxon>
        <taxon>Gasterosteales</taxon>
        <taxon>Gasterosteidae</taxon>
        <taxon>Gasterosteus</taxon>
    </lineage>
</organism>
<dbReference type="Pfam" id="PF22441">
    <property type="entry name" value="CLIC-like_N"/>
    <property type="match status" value="1"/>
</dbReference>
<evidence type="ECO:0000256" key="5">
    <source>
        <dbReference type="ARBA" id="ARBA00022490"/>
    </source>
</evidence>
<dbReference type="GO" id="GO:0016491">
    <property type="term" value="F:oxidoreductase activity"/>
    <property type="evidence" value="ECO:0007669"/>
    <property type="project" value="UniProtKB-KW"/>
</dbReference>
<dbReference type="GO" id="GO:0034707">
    <property type="term" value="C:chloride channel complex"/>
    <property type="evidence" value="ECO:0007669"/>
    <property type="project" value="UniProtKB-KW"/>
</dbReference>
<evidence type="ECO:0000256" key="2">
    <source>
        <dbReference type="ARBA" id="ARBA00007655"/>
    </source>
</evidence>
<dbReference type="CDD" id="cd03061">
    <property type="entry name" value="GST_N_CLIC"/>
    <property type="match status" value="1"/>
</dbReference>
<dbReference type="Gene3D" id="3.40.30.10">
    <property type="entry name" value="Glutaredoxin"/>
    <property type="match status" value="1"/>
</dbReference>
<reference evidence="18" key="3">
    <citation type="submission" date="2025-09" db="UniProtKB">
        <authorList>
            <consortium name="Ensembl"/>
        </authorList>
    </citation>
    <scope>IDENTIFICATION</scope>
</reference>
<dbReference type="InterPro" id="IPR002946">
    <property type="entry name" value="CLIC"/>
</dbReference>
<dbReference type="SUPFAM" id="SSF52833">
    <property type="entry name" value="Thioredoxin-like"/>
    <property type="match status" value="1"/>
</dbReference>
<evidence type="ECO:0000256" key="9">
    <source>
        <dbReference type="ARBA" id="ARBA00023002"/>
    </source>
</evidence>
<evidence type="ECO:0000256" key="10">
    <source>
        <dbReference type="ARBA" id="ARBA00023065"/>
    </source>
</evidence>
<dbReference type="SFLD" id="SFLDG00358">
    <property type="entry name" value="Main_(cytGST)"/>
    <property type="match status" value="1"/>
</dbReference>
<evidence type="ECO:0000259" key="17">
    <source>
        <dbReference type="PROSITE" id="PS50405"/>
    </source>
</evidence>
<evidence type="ECO:0000256" key="1">
    <source>
        <dbReference type="ARBA" id="ARBA00004162"/>
    </source>
</evidence>
<comment type="catalytic activity">
    <reaction evidence="15">
        <text>chloride(in) = chloride(out)</text>
        <dbReference type="Rhea" id="RHEA:29823"/>
        <dbReference type="ChEBI" id="CHEBI:17996"/>
    </reaction>
</comment>
<dbReference type="InterPro" id="IPR040079">
    <property type="entry name" value="Glutathione_S-Trfase"/>
</dbReference>
<dbReference type="InterPro" id="IPR036282">
    <property type="entry name" value="Glutathione-S-Trfase_C_sf"/>
</dbReference>
<keyword evidence="19" id="KW-1185">Reference proteome</keyword>
<evidence type="ECO:0000256" key="14">
    <source>
        <dbReference type="ARBA" id="ARBA00023303"/>
    </source>
</evidence>
<dbReference type="InterPro" id="IPR010987">
    <property type="entry name" value="Glutathione-S-Trfase_C-like"/>
</dbReference>
<dbReference type="Gene3D" id="1.20.1050.10">
    <property type="match status" value="1"/>
</dbReference>
<dbReference type="GeneID" id="120822734"/>
<dbReference type="GO" id="GO:0005886">
    <property type="term" value="C:plasma membrane"/>
    <property type="evidence" value="ECO:0007669"/>
    <property type="project" value="UniProtKB-SubCell"/>
</dbReference>
<protein>
    <recommendedName>
        <fullName evidence="16">Chloride intracellular channel protein</fullName>
    </recommendedName>
</protein>
<keyword evidence="11" id="KW-0472">Membrane</keyword>
<dbReference type="Proteomes" id="UP000007635">
    <property type="component" value="Chromosome I"/>
</dbReference>